<sequence>MIGTMLNSRKLQPQESRVKHSEQSLHAKNVEETDFKEFSHRIPLSWDQNWIMACQHNSERNNTMLVQRLYGCLYNL</sequence>
<feature type="compositionally biased region" description="Polar residues" evidence="1">
    <location>
        <begin position="1"/>
        <end position="15"/>
    </location>
</feature>
<keyword evidence="3" id="KW-1185">Reference proteome</keyword>
<reference evidence="2 3" key="1">
    <citation type="submission" date="2020-10" db="EMBL/GenBank/DDBJ databases">
        <title>Plant Genome Project.</title>
        <authorList>
            <person name="Zhang R.-G."/>
        </authorList>
    </citation>
    <scope>NUCLEOTIDE SEQUENCE [LARGE SCALE GENOMIC DNA]</scope>
    <source>
        <strain evidence="2">FAFU-HL-1</strain>
        <tissue evidence="2">Leaf</tissue>
    </source>
</reference>
<organism evidence="2 3">
    <name type="scientific">Salix dunnii</name>
    <dbReference type="NCBI Taxonomy" id="1413687"/>
    <lineage>
        <taxon>Eukaryota</taxon>
        <taxon>Viridiplantae</taxon>
        <taxon>Streptophyta</taxon>
        <taxon>Embryophyta</taxon>
        <taxon>Tracheophyta</taxon>
        <taxon>Spermatophyta</taxon>
        <taxon>Magnoliopsida</taxon>
        <taxon>eudicotyledons</taxon>
        <taxon>Gunneridae</taxon>
        <taxon>Pentapetalae</taxon>
        <taxon>rosids</taxon>
        <taxon>fabids</taxon>
        <taxon>Malpighiales</taxon>
        <taxon>Salicaceae</taxon>
        <taxon>Saliceae</taxon>
        <taxon>Salix</taxon>
    </lineage>
</organism>
<name>A0A835MSU8_9ROSI</name>
<feature type="region of interest" description="Disordered" evidence="1">
    <location>
        <begin position="1"/>
        <end position="30"/>
    </location>
</feature>
<proteinExistence type="predicted"/>
<protein>
    <submittedName>
        <fullName evidence="2">Uncharacterized protein</fullName>
    </submittedName>
</protein>
<evidence type="ECO:0000256" key="1">
    <source>
        <dbReference type="SAM" id="MobiDB-lite"/>
    </source>
</evidence>
<evidence type="ECO:0000313" key="3">
    <source>
        <dbReference type="Proteomes" id="UP000657918"/>
    </source>
</evidence>
<dbReference type="AlphaFoldDB" id="A0A835MSU8"/>
<comment type="caution">
    <text evidence="2">The sequence shown here is derived from an EMBL/GenBank/DDBJ whole genome shotgun (WGS) entry which is preliminary data.</text>
</comment>
<gene>
    <name evidence="2" type="ORF">SADUNF_Sadunf15G0117800</name>
</gene>
<dbReference type="Proteomes" id="UP000657918">
    <property type="component" value="Unassembled WGS sequence"/>
</dbReference>
<dbReference type="EMBL" id="JADGMS010000015">
    <property type="protein sequence ID" value="KAF9668333.1"/>
    <property type="molecule type" value="Genomic_DNA"/>
</dbReference>
<feature type="compositionally biased region" description="Basic and acidic residues" evidence="1">
    <location>
        <begin position="16"/>
        <end position="30"/>
    </location>
</feature>
<evidence type="ECO:0000313" key="2">
    <source>
        <dbReference type="EMBL" id="KAF9668333.1"/>
    </source>
</evidence>
<accession>A0A835MSU8</accession>